<name>A0A2I1G0A3_9GLOM</name>
<dbReference type="VEuPathDB" id="FungiDB:FUN_011564"/>
<dbReference type="Proteomes" id="UP000234323">
    <property type="component" value="Unassembled WGS sequence"/>
</dbReference>
<accession>A0A2I1G0A3</accession>
<sequence length="1095" mass="127631">MVKVTRKINQGATLRQATRLNISKKVNLRQPLAKNNSNPHININKFFLNQGFRQINSTNINLTPQSIDTTPQGIDTASQDIDAPIVQQNDIQNITQGESFAMNHFQEYSFDQDDNISDNNQENYYNQENYINQDNLNQEEYENSDDEDISFVFKNKYDGLRNVPPYHGEAKPYFPNKSVMLMFIWCTKHMIGSRAYQDLVKILQHPDFYASNLPLSITTLKNMRHSLPLMTLNSHNVTINPMDTPSTSASFKEGYTFSILDYIQRIINNPTIYKELYFGPGIEASERLELWHGQIWKESSLFGETSCTIGNVLYKSGDFILYDVWNESTVNQHLGQINGIVISEKNSKEKLLYVQKILYYTDLPGNIKSSARLSQSDNYTVWLTEDREIVHTNNVIRCVNIWLEDLPVPTNYDYRISEILYIHNNRAKIRPINKRHYQLPYQHNINQNSSNLRHLKFFIDLYFDDFGAFGKAYHKLGGLYIQLGNMPLLMRQHLKNHFLIGLIPFGAKFEDFIKPFICQMQKLQEGIIMTDYYGEKVFISGGLGMCTADLPQGNDMAGVRRHNADLGCRSCEITQENLNNMQFDIQANSRYCHIMDLYFQEIKQASTKSAKENIAKQHGLCLKKNILDHLIRNRYKQVPQDPYHCLAGLVRRLFDETFRVMNDDGHKEFVKFWRAFEIPSIWNRLQNPITHRDSYWMNDSLRLTMIMPFILIRAINHKHYKTEFINKIRDKYSLDCWVKMAKACKAVFKAPYIVTSNYNDYTLLKKKLKQVTEILLKVFGETFLSLPNLHIFRHLPEIAINFGTLINTSVFTKEAVHGLYKRVILHTNKKDISMDLSRRDNTLQTVRYLLDGGLDSRYNEVNNLFTNIAYDTSLYKLFDGWYIGTSVNTKEENINISEISSNHSNFQNIQVRGLWKSSKIQNQGLSATLSAENLLTEFTRVYKELYNNNGIIIQRHINYYDSIQFIVRSKTDSYTNIILRVGEAIDVEDIDSLGERSYALIRAIITHKDDYGRINPFLLVNWFYKNGNVDPATGLPIYCLQESDDNLWFHLHPLIIVDQQPRVHFVHRCTGHCSEGLHNKNNMEYILNEFYYLIM</sequence>
<dbReference type="VEuPathDB" id="FungiDB:RhiirFUN_024332"/>
<reference evidence="1 2" key="1">
    <citation type="submission" date="2015-10" db="EMBL/GenBank/DDBJ databases">
        <title>Genome analyses suggest a sexual origin of heterokaryosis in a supposedly ancient asexual fungus.</title>
        <authorList>
            <person name="Ropars J."/>
            <person name="Sedzielewska K."/>
            <person name="Noel J."/>
            <person name="Charron P."/>
            <person name="Farinelli L."/>
            <person name="Marton T."/>
            <person name="Kruger M."/>
            <person name="Pelin A."/>
            <person name="Brachmann A."/>
            <person name="Corradi N."/>
        </authorList>
    </citation>
    <scope>NUCLEOTIDE SEQUENCE [LARGE SCALE GENOMIC DNA]</scope>
    <source>
        <strain evidence="1 2">A4</strain>
    </source>
</reference>
<dbReference type="VEuPathDB" id="FungiDB:RhiirFUN_024331"/>
<evidence type="ECO:0000313" key="1">
    <source>
        <dbReference type="EMBL" id="PKY40023.1"/>
    </source>
</evidence>
<protein>
    <recommendedName>
        <fullName evidence="3">BAH domain-containing protein</fullName>
    </recommendedName>
</protein>
<evidence type="ECO:0008006" key="3">
    <source>
        <dbReference type="Google" id="ProtNLM"/>
    </source>
</evidence>
<proteinExistence type="predicted"/>
<gene>
    <name evidence="1" type="ORF">RhiirA4_530055</name>
</gene>
<dbReference type="VEuPathDB" id="FungiDB:RhiirA1_464671"/>
<evidence type="ECO:0000313" key="2">
    <source>
        <dbReference type="Proteomes" id="UP000234323"/>
    </source>
</evidence>
<dbReference type="AlphaFoldDB" id="A0A2I1G0A3"/>
<dbReference type="EMBL" id="LLXI01000086">
    <property type="protein sequence ID" value="PKY40023.1"/>
    <property type="molecule type" value="Genomic_DNA"/>
</dbReference>
<comment type="caution">
    <text evidence="1">The sequence shown here is derived from an EMBL/GenBank/DDBJ whole genome shotgun (WGS) entry which is preliminary data.</text>
</comment>
<keyword evidence="2" id="KW-1185">Reference proteome</keyword>
<organism evidence="1 2">
    <name type="scientific">Rhizophagus irregularis</name>
    <dbReference type="NCBI Taxonomy" id="588596"/>
    <lineage>
        <taxon>Eukaryota</taxon>
        <taxon>Fungi</taxon>
        <taxon>Fungi incertae sedis</taxon>
        <taxon>Mucoromycota</taxon>
        <taxon>Glomeromycotina</taxon>
        <taxon>Glomeromycetes</taxon>
        <taxon>Glomerales</taxon>
        <taxon>Glomeraceae</taxon>
        <taxon>Rhizophagus</taxon>
    </lineage>
</organism>